<evidence type="ECO:0000256" key="1">
    <source>
        <dbReference type="SAM" id="Coils"/>
    </source>
</evidence>
<feature type="region of interest" description="Disordered" evidence="2">
    <location>
        <begin position="69"/>
        <end position="152"/>
    </location>
</feature>
<dbReference type="RefSeq" id="WP_317831993.1">
    <property type="nucleotide sequence ID" value="NZ_CP136920.1"/>
</dbReference>
<accession>A0AAQ3L627</accession>
<evidence type="ECO:0000256" key="2">
    <source>
        <dbReference type="SAM" id="MobiDB-lite"/>
    </source>
</evidence>
<gene>
    <name evidence="3" type="ORF">RZN69_15015</name>
</gene>
<dbReference type="AlphaFoldDB" id="A0AAQ3L627"/>
<dbReference type="Proteomes" id="UP001304300">
    <property type="component" value="Chromosome"/>
</dbReference>
<feature type="coiled-coil region" evidence="1">
    <location>
        <begin position="212"/>
        <end position="242"/>
    </location>
</feature>
<dbReference type="EMBL" id="CP136920">
    <property type="protein sequence ID" value="WOO39935.1"/>
    <property type="molecule type" value="Genomic_DNA"/>
</dbReference>
<name>A0AAQ3L627_9BACT</name>
<feature type="compositionally biased region" description="Basic and acidic residues" evidence="2">
    <location>
        <begin position="134"/>
        <end position="146"/>
    </location>
</feature>
<proteinExistence type="predicted"/>
<sequence length="246" mass="27497">MLGNDVNDSWWVAIDGEVLDNLLSLPDVGKIKDQHPAAQVSVLHEGKADQEDAEWIPFEKNEPARFKVVSSRGYDGMQVTVPQSKEAEEEKPGGPEEEAAAEDKAEASTEKEEVEAKEPEEKAPKTKAKKDRKKKETAEPKADASQKTEILPEAVQKELESLKSEVKSLRDEVSALRDLADTLKQPIMEAHRVLAEREQFLEASEANLFDKAQKQEVLQTELEQMREELDEQKAALKAREARLSAG</sequence>
<evidence type="ECO:0000313" key="3">
    <source>
        <dbReference type="EMBL" id="WOO39935.1"/>
    </source>
</evidence>
<keyword evidence="4" id="KW-1185">Reference proteome</keyword>
<feature type="coiled-coil region" evidence="1">
    <location>
        <begin position="152"/>
        <end position="179"/>
    </location>
</feature>
<reference evidence="3 4" key="1">
    <citation type="submission" date="2023-10" db="EMBL/GenBank/DDBJ databases">
        <title>Rubellicoccus peritrichatus gen. nov., sp. nov., isolated from an algae of coral reef tank.</title>
        <authorList>
            <person name="Luo J."/>
        </authorList>
    </citation>
    <scope>NUCLEOTIDE SEQUENCE [LARGE SCALE GENOMIC DNA]</scope>
    <source>
        <strain evidence="3 4">CR14</strain>
    </source>
</reference>
<organism evidence="3 4">
    <name type="scientific">Rubellicoccus peritrichatus</name>
    <dbReference type="NCBI Taxonomy" id="3080537"/>
    <lineage>
        <taxon>Bacteria</taxon>
        <taxon>Pseudomonadati</taxon>
        <taxon>Verrucomicrobiota</taxon>
        <taxon>Opitutia</taxon>
        <taxon>Puniceicoccales</taxon>
        <taxon>Cerasicoccaceae</taxon>
        <taxon>Rubellicoccus</taxon>
    </lineage>
</organism>
<protein>
    <submittedName>
        <fullName evidence="3">Uncharacterized protein</fullName>
    </submittedName>
</protein>
<evidence type="ECO:0000313" key="4">
    <source>
        <dbReference type="Proteomes" id="UP001304300"/>
    </source>
</evidence>
<dbReference type="KEGG" id="puo:RZN69_15015"/>
<feature type="compositionally biased region" description="Basic and acidic residues" evidence="2">
    <location>
        <begin position="101"/>
        <end position="124"/>
    </location>
</feature>
<keyword evidence="1" id="KW-0175">Coiled coil</keyword>
<feature type="compositionally biased region" description="Basic and acidic residues" evidence="2">
    <location>
        <begin position="85"/>
        <end position="94"/>
    </location>
</feature>